<dbReference type="AlphaFoldDB" id="A0A7I8K973"/>
<feature type="region of interest" description="Disordered" evidence="1">
    <location>
        <begin position="122"/>
        <end position="156"/>
    </location>
</feature>
<evidence type="ECO:0000313" key="3">
    <source>
        <dbReference type="Proteomes" id="UP000663760"/>
    </source>
</evidence>
<sequence>MVAAARREEETWDASEEDEEALSLIDLPVVDCGEDRTGGCGGDDAAELTKAPEADDFEFRTFSGELDAAEACMCAADEVFFQGQILPLRPSVSSDGGVFTASRCGSRSESMERLSSAAGSLGFESSRSLSGRSSSSISRSQSTRSSHSSSSPNEVTTRLPVAGNFCALPSPKPHVYSRRKSATGPARKSSSAAGAGWGLLRLGLLRTPEINLDDLRLRKASAGRTVAELWKAGDHDGPTLEKKPPKQGNGSGKEGKPRGGGGGCPEEKNPGTRRQSSRSFGSRLRCRCSPDDAVIPRWSGVMMDGTARREGWRRPTTSSSLNCARKVMCYSRTFEWLTELPAPKAPAA</sequence>
<dbReference type="EMBL" id="LR746266">
    <property type="protein sequence ID" value="CAA7393561.1"/>
    <property type="molecule type" value="Genomic_DNA"/>
</dbReference>
<name>A0A7I8K973_SPIIN</name>
<evidence type="ECO:0000313" key="2">
    <source>
        <dbReference type="EMBL" id="CAA7393561.1"/>
    </source>
</evidence>
<dbReference type="OrthoDB" id="778913at2759"/>
<accession>A0A7I8K973</accession>
<proteinExistence type="predicted"/>
<evidence type="ECO:0000256" key="1">
    <source>
        <dbReference type="SAM" id="MobiDB-lite"/>
    </source>
</evidence>
<feature type="compositionally biased region" description="Basic and acidic residues" evidence="1">
    <location>
        <begin position="231"/>
        <end position="244"/>
    </location>
</feature>
<gene>
    <name evidence="2" type="ORF">SI8410_03004295</name>
</gene>
<dbReference type="PANTHER" id="PTHR33922">
    <property type="entry name" value="OS01G0888066 PROTEIN-RELATED"/>
    <property type="match status" value="1"/>
</dbReference>
<organism evidence="2 3">
    <name type="scientific">Spirodela intermedia</name>
    <name type="common">Intermediate duckweed</name>
    <dbReference type="NCBI Taxonomy" id="51605"/>
    <lineage>
        <taxon>Eukaryota</taxon>
        <taxon>Viridiplantae</taxon>
        <taxon>Streptophyta</taxon>
        <taxon>Embryophyta</taxon>
        <taxon>Tracheophyta</taxon>
        <taxon>Spermatophyta</taxon>
        <taxon>Magnoliopsida</taxon>
        <taxon>Liliopsida</taxon>
        <taxon>Araceae</taxon>
        <taxon>Lemnoideae</taxon>
        <taxon>Spirodela</taxon>
    </lineage>
</organism>
<feature type="region of interest" description="Disordered" evidence="1">
    <location>
        <begin position="1"/>
        <end position="20"/>
    </location>
</feature>
<dbReference type="PANTHER" id="PTHR33922:SF2">
    <property type="entry name" value="OS07G0589600 PROTEIN"/>
    <property type="match status" value="1"/>
</dbReference>
<feature type="compositionally biased region" description="Low complexity" evidence="1">
    <location>
        <begin position="125"/>
        <end position="151"/>
    </location>
</feature>
<reference evidence="2" key="1">
    <citation type="submission" date="2020-02" db="EMBL/GenBank/DDBJ databases">
        <authorList>
            <person name="Scholz U."/>
            <person name="Mascher M."/>
            <person name="Fiebig A."/>
        </authorList>
    </citation>
    <scope>NUCLEOTIDE SEQUENCE</scope>
</reference>
<dbReference type="Proteomes" id="UP000663760">
    <property type="component" value="Chromosome 3"/>
</dbReference>
<protein>
    <submittedName>
        <fullName evidence="2">Uncharacterized protein</fullName>
    </submittedName>
</protein>
<feature type="region of interest" description="Disordered" evidence="1">
    <location>
        <begin position="229"/>
        <end position="283"/>
    </location>
</feature>
<keyword evidence="3" id="KW-1185">Reference proteome</keyword>
<feature type="compositionally biased region" description="Acidic residues" evidence="1">
    <location>
        <begin position="10"/>
        <end position="20"/>
    </location>
</feature>
<feature type="region of interest" description="Disordered" evidence="1">
    <location>
        <begin position="170"/>
        <end position="193"/>
    </location>
</feature>